<feature type="domain" description="Galaxin-like repeats" evidence="2">
    <location>
        <begin position="107"/>
        <end position="267"/>
    </location>
</feature>
<name>R7UYA7_CAPTE</name>
<dbReference type="EnsemblMetazoa" id="CapteT220628">
    <property type="protein sequence ID" value="CapteP220628"/>
    <property type="gene ID" value="CapteG220628"/>
</dbReference>
<evidence type="ECO:0000313" key="4">
    <source>
        <dbReference type="EnsemblMetazoa" id="CapteP220628"/>
    </source>
</evidence>
<accession>R7UYA7</accession>
<dbReference type="Proteomes" id="UP000014760">
    <property type="component" value="Unassembled WGS sequence"/>
</dbReference>
<dbReference type="OMA" id="RRTHICC"/>
<reference evidence="3 5" key="2">
    <citation type="journal article" date="2013" name="Nature">
        <title>Insights into bilaterian evolution from three spiralian genomes.</title>
        <authorList>
            <person name="Simakov O."/>
            <person name="Marletaz F."/>
            <person name="Cho S.J."/>
            <person name="Edsinger-Gonzales E."/>
            <person name="Havlak P."/>
            <person name="Hellsten U."/>
            <person name="Kuo D.H."/>
            <person name="Larsson T."/>
            <person name="Lv J."/>
            <person name="Arendt D."/>
            <person name="Savage R."/>
            <person name="Osoegawa K."/>
            <person name="de Jong P."/>
            <person name="Grimwood J."/>
            <person name="Chapman J.A."/>
            <person name="Shapiro H."/>
            <person name="Aerts A."/>
            <person name="Otillar R.P."/>
            <person name="Terry A.Y."/>
            <person name="Boore J.L."/>
            <person name="Grigoriev I.V."/>
            <person name="Lindberg D.R."/>
            <person name="Seaver E.C."/>
            <person name="Weisblat D.A."/>
            <person name="Putnam N.H."/>
            <person name="Rokhsar D.S."/>
        </authorList>
    </citation>
    <scope>NUCLEOTIDE SEQUENCE</scope>
    <source>
        <strain evidence="3 5">I ESC-2004</strain>
    </source>
</reference>
<keyword evidence="1" id="KW-0732">Signal</keyword>
<dbReference type="EMBL" id="KB299116">
    <property type="protein sequence ID" value="ELU08416.1"/>
    <property type="molecule type" value="Genomic_DNA"/>
</dbReference>
<gene>
    <name evidence="3" type="ORF">CAPTEDRAFT_220628</name>
</gene>
<dbReference type="InterPro" id="IPR056601">
    <property type="entry name" value="Galaxin_dom"/>
</dbReference>
<dbReference type="AlphaFoldDB" id="R7UYA7"/>
<dbReference type="PANTHER" id="PTHR34490">
    <property type="entry name" value="PROTEIN CBG12054-RELATED"/>
    <property type="match status" value="1"/>
</dbReference>
<dbReference type="PANTHER" id="PTHR34490:SF1">
    <property type="entry name" value="GALAXIN-LIKE"/>
    <property type="match status" value="1"/>
</dbReference>
<evidence type="ECO:0000313" key="3">
    <source>
        <dbReference type="EMBL" id="ELU08416.1"/>
    </source>
</evidence>
<feature type="signal peptide" evidence="1">
    <location>
        <begin position="1"/>
        <end position="19"/>
    </location>
</feature>
<dbReference type="EMBL" id="AMQN01021778">
    <property type="status" value="NOT_ANNOTATED_CDS"/>
    <property type="molecule type" value="Genomic_DNA"/>
</dbReference>
<dbReference type="HOGENOM" id="CLU_1236097_0_0_1"/>
<reference evidence="5" key="1">
    <citation type="submission" date="2012-12" db="EMBL/GenBank/DDBJ databases">
        <authorList>
            <person name="Hellsten U."/>
            <person name="Grimwood J."/>
            <person name="Chapman J.A."/>
            <person name="Shapiro H."/>
            <person name="Aerts A."/>
            <person name="Otillar R.P."/>
            <person name="Terry A.Y."/>
            <person name="Boore J.L."/>
            <person name="Simakov O."/>
            <person name="Marletaz F."/>
            <person name="Cho S.-J."/>
            <person name="Edsinger-Gonzales E."/>
            <person name="Havlak P."/>
            <person name="Kuo D.-H."/>
            <person name="Larsson T."/>
            <person name="Lv J."/>
            <person name="Arendt D."/>
            <person name="Savage R."/>
            <person name="Osoegawa K."/>
            <person name="de Jong P."/>
            <person name="Lindberg D.R."/>
            <person name="Seaver E.C."/>
            <person name="Weisblat D.A."/>
            <person name="Putnam N.H."/>
            <person name="Grigoriev I.V."/>
            <person name="Rokhsar D.S."/>
        </authorList>
    </citation>
    <scope>NUCLEOTIDE SEQUENCE</scope>
    <source>
        <strain evidence="5">I ESC-2004</strain>
    </source>
</reference>
<evidence type="ECO:0000259" key="2">
    <source>
        <dbReference type="Pfam" id="PF24748"/>
    </source>
</evidence>
<protein>
    <recommendedName>
        <fullName evidence="2">Galaxin-like repeats domain-containing protein</fullName>
    </recommendedName>
</protein>
<organism evidence="3">
    <name type="scientific">Capitella teleta</name>
    <name type="common">Polychaete worm</name>
    <dbReference type="NCBI Taxonomy" id="283909"/>
    <lineage>
        <taxon>Eukaryota</taxon>
        <taxon>Metazoa</taxon>
        <taxon>Spiralia</taxon>
        <taxon>Lophotrochozoa</taxon>
        <taxon>Annelida</taxon>
        <taxon>Polychaeta</taxon>
        <taxon>Sedentaria</taxon>
        <taxon>Scolecida</taxon>
        <taxon>Capitellidae</taxon>
        <taxon>Capitella</taxon>
    </lineage>
</organism>
<proteinExistence type="predicted"/>
<dbReference type="OrthoDB" id="6040300at2759"/>
<reference evidence="4" key="3">
    <citation type="submission" date="2015-06" db="UniProtKB">
        <authorList>
            <consortium name="EnsemblMetazoa"/>
        </authorList>
    </citation>
    <scope>IDENTIFICATION</scope>
</reference>
<dbReference type="Pfam" id="PF24748">
    <property type="entry name" value="Galaxin_repeat"/>
    <property type="match status" value="1"/>
</dbReference>
<dbReference type="EMBL" id="AMQN01021779">
    <property type="status" value="NOT_ANNOTATED_CDS"/>
    <property type="molecule type" value="Genomic_DNA"/>
</dbReference>
<evidence type="ECO:0000313" key="5">
    <source>
        <dbReference type="Proteomes" id="UP000014760"/>
    </source>
</evidence>
<sequence length="274" mass="31233">MSWIIAFAGAVLLAVSAQASLQEMTEMKLVAKDWCHASTFDSSKPVNSEKMCCYGKVQERPMAYPRGSHKCCQFASYSNEDYICCSGEVVKRVKDPLLPDTPKNKYKCCGLTPLNSIRFMCCRGTVQERQSYIRDGATHDWCHASTFDTSQPTNFEKMCCYGKVNVRPMEFERKTHKCCQFQAYSNQDWICCAGEVVPRVKDPMLPDTPNGQYKCCGLTPFNSIRFMCCRGSVNERRSYILFGKDGDQKKDSCCGQVSFHMDEQFCRRGKLIDY</sequence>
<keyword evidence="5" id="KW-1185">Reference proteome</keyword>
<evidence type="ECO:0000256" key="1">
    <source>
        <dbReference type="SAM" id="SignalP"/>
    </source>
</evidence>
<feature type="chain" id="PRO_5008788469" description="Galaxin-like repeats domain-containing protein" evidence="1">
    <location>
        <begin position="20"/>
        <end position="274"/>
    </location>
</feature>
<dbReference type="InterPro" id="IPR055284">
    <property type="entry name" value="Galaxin-like"/>
</dbReference>